<dbReference type="EMBL" id="GEGO01003636">
    <property type="protein sequence ID" value="JAR91768.1"/>
    <property type="molecule type" value="Transcribed_RNA"/>
</dbReference>
<evidence type="ECO:0000256" key="1">
    <source>
        <dbReference type="SAM" id="MobiDB-lite"/>
    </source>
</evidence>
<feature type="region of interest" description="Disordered" evidence="1">
    <location>
        <begin position="32"/>
        <end position="51"/>
    </location>
</feature>
<reference evidence="2" key="1">
    <citation type="journal article" date="2018" name="PLoS Negl. Trop. Dis.">
        <title>Sialome diversity of ticks revealed by RNAseq of single tick salivary glands.</title>
        <authorList>
            <person name="Perner J."/>
            <person name="Kropackova S."/>
            <person name="Kopacek P."/>
            <person name="Ribeiro J.M."/>
        </authorList>
    </citation>
    <scope>NUCLEOTIDE SEQUENCE</scope>
    <source>
        <strain evidence="2">Siblings of single egg batch collected in Ceske Budejovice</strain>
        <tissue evidence="2">Salivary glands</tissue>
    </source>
</reference>
<organism evidence="2">
    <name type="scientific">Ixodes ricinus</name>
    <name type="common">Common tick</name>
    <name type="synonym">Acarus ricinus</name>
    <dbReference type="NCBI Taxonomy" id="34613"/>
    <lineage>
        <taxon>Eukaryota</taxon>
        <taxon>Metazoa</taxon>
        <taxon>Ecdysozoa</taxon>
        <taxon>Arthropoda</taxon>
        <taxon>Chelicerata</taxon>
        <taxon>Arachnida</taxon>
        <taxon>Acari</taxon>
        <taxon>Parasitiformes</taxon>
        <taxon>Ixodida</taxon>
        <taxon>Ixodoidea</taxon>
        <taxon>Ixodidae</taxon>
        <taxon>Ixodinae</taxon>
        <taxon>Ixodes</taxon>
    </lineage>
</organism>
<feature type="compositionally biased region" description="Low complexity" evidence="1">
    <location>
        <begin position="38"/>
        <end position="49"/>
    </location>
</feature>
<sequence length="111" mass="12464">MSLDFAIVSLTISLFRVRACDLLHRRRMTRSFAGSHDPSAPTTTASTTTLWNRRSRSCRTGSYLVIFCRRASSSAARRFSKGQQTSMMRASSPRTSTRSGRRLVPPTGWFS</sequence>
<feature type="region of interest" description="Disordered" evidence="1">
    <location>
        <begin position="78"/>
        <end position="111"/>
    </location>
</feature>
<evidence type="ECO:0000313" key="2">
    <source>
        <dbReference type="EMBL" id="JAR91768.1"/>
    </source>
</evidence>
<name>A0A147BLW2_IXORI</name>
<feature type="compositionally biased region" description="Low complexity" evidence="1">
    <location>
        <begin position="85"/>
        <end position="98"/>
    </location>
</feature>
<proteinExistence type="predicted"/>
<protein>
    <submittedName>
        <fullName evidence="2">Putative secreted protein</fullName>
    </submittedName>
</protein>
<accession>A0A147BLW2</accession>
<dbReference type="AlphaFoldDB" id="A0A147BLW2"/>